<name>A0AAX6MVA8_9PEZI</name>
<accession>A0AAX6MVA8</accession>
<evidence type="ECO:0000313" key="4">
    <source>
        <dbReference type="Proteomes" id="UP001369815"/>
    </source>
</evidence>
<evidence type="ECO:0000256" key="2">
    <source>
        <dbReference type="SAM" id="Phobius"/>
    </source>
</evidence>
<keyword evidence="2" id="KW-0812">Transmembrane</keyword>
<feature type="region of interest" description="Disordered" evidence="1">
    <location>
        <begin position="1"/>
        <end position="31"/>
    </location>
</feature>
<evidence type="ECO:0000256" key="1">
    <source>
        <dbReference type="SAM" id="MobiDB-lite"/>
    </source>
</evidence>
<protein>
    <submittedName>
        <fullName evidence="3">Uncharacterized protein</fullName>
    </submittedName>
</protein>
<dbReference type="Proteomes" id="UP001369815">
    <property type="component" value="Unassembled WGS sequence"/>
</dbReference>
<proteinExistence type="predicted"/>
<gene>
    <name evidence="3" type="ORF">Daesc_001712</name>
</gene>
<feature type="compositionally biased region" description="Low complexity" evidence="1">
    <location>
        <begin position="18"/>
        <end position="31"/>
    </location>
</feature>
<keyword evidence="2" id="KW-0472">Membrane</keyword>
<dbReference type="EMBL" id="JBANMG010000002">
    <property type="protein sequence ID" value="KAK6956434.1"/>
    <property type="molecule type" value="Genomic_DNA"/>
</dbReference>
<reference evidence="3 4" key="1">
    <citation type="journal article" date="2024" name="Front Chem Biol">
        <title>Unveiling the potential of Daldinia eschscholtzii MFLUCC 19-0629 through bioactivity and bioinformatics studies for enhanced sustainable agriculture production.</title>
        <authorList>
            <person name="Brooks S."/>
            <person name="Weaver J.A."/>
            <person name="Klomchit A."/>
            <person name="Alharthi S.A."/>
            <person name="Onlamun T."/>
            <person name="Nurani R."/>
            <person name="Vong T.K."/>
            <person name="Alberti F."/>
            <person name="Greco C."/>
        </authorList>
    </citation>
    <scope>NUCLEOTIDE SEQUENCE [LARGE SCALE GENOMIC DNA]</scope>
    <source>
        <strain evidence="3">MFLUCC 19-0629</strain>
    </source>
</reference>
<feature type="transmembrane region" description="Helical" evidence="2">
    <location>
        <begin position="41"/>
        <end position="61"/>
    </location>
</feature>
<organism evidence="3 4">
    <name type="scientific">Daldinia eschscholtzii</name>
    <dbReference type="NCBI Taxonomy" id="292717"/>
    <lineage>
        <taxon>Eukaryota</taxon>
        <taxon>Fungi</taxon>
        <taxon>Dikarya</taxon>
        <taxon>Ascomycota</taxon>
        <taxon>Pezizomycotina</taxon>
        <taxon>Sordariomycetes</taxon>
        <taxon>Xylariomycetidae</taxon>
        <taxon>Xylariales</taxon>
        <taxon>Hypoxylaceae</taxon>
        <taxon>Daldinia</taxon>
    </lineage>
</organism>
<sequence length="123" mass="13260">MASEPPNPLTQHRPPGPIRRGPVPSAVPSPGGISGVTVKRLVWTGAFAAVTIVGAIYGAGLKTQSEFKQEKRKIVEATPEERIRDLEARRAALVAQKLPFERKLAQLRARMKAQEGAGDGENK</sequence>
<dbReference type="AlphaFoldDB" id="A0AAX6MVA8"/>
<keyword evidence="4" id="KW-1185">Reference proteome</keyword>
<evidence type="ECO:0000313" key="3">
    <source>
        <dbReference type="EMBL" id="KAK6956434.1"/>
    </source>
</evidence>
<comment type="caution">
    <text evidence="3">The sequence shown here is derived from an EMBL/GenBank/DDBJ whole genome shotgun (WGS) entry which is preliminary data.</text>
</comment>
<keyword evidence="2" id="KW-1133">Transmembrane helix</keyword>